<feature type="binding site" evidence="8">
    <location>
        <begin position="149"/>
        <end position="151"/>
    </location>
    <ligand>
        <name>NAD(+)</name>
        <dbReference type="ChEBI" id="CHEBI:57540"/>
    </ligand>
</feature>
<evidence type="ECO:0000256" key="6">
    <source>
        <dbReference type="ARBA" id="ARBA00049258"/>
    </source>
</evidence>
<dbReference type="eggNOG" id="KOG1495">
    <property type="taxonomic scope" value="Eukaryota"/>
</dbReference>
<dbReference type="GO" id="GO:0042867">
    <property type="term" value="P:pyruvate catabolic process"/>
    <property type="evidence" value="ECO:0000318"/>
    <property type="project" value="GO_Central"/>
</dbReference>
<dbReference type="GO" id="GO:0005739">
    <property type="term" value="C:mitochondrion"/>
    <property type="evidence" value="ECO:0000318"/>
    <property type="project" value="GO_Central"/>
</dbReference>
<reference evidence="12 14" key="2">
    <citation type="journal article" date="2013" name="Nature">
        <title>Insights into bilaterian evolution from three spiralian genomes.</title>
        <authorList>
            <person name="Simakov O."/>
            <person name="Marletaz F."/>
            <person name="Cho S.J."/>
            <person name="Edsinger-Gonzales E."/>
            <person name="Havlak P."/>
            <person name="Hellsten U."/>
            <person name="Kuo D.H."/>
            <person name="Larsson T."/>
            <person name="Lv J."/>
            <person name="Arendt D."/>
            <person name="Savage R."/>
            <person name="Osoegawa K."/>
            <person name="de Jong P."/>
            <person name="Grimwood J."/>
            <person name="Chapman J.A."/>
            <person name="Shapiro H."/>
            <person name="Aerts A."/>
            <person name="Otillar R.P."/>
            <person name="Terry A.Y."/>
            <person name="Boore J.L."/>
            <person name="Grigoriev I.V."/>
            <person name="Lindberg D.R."/>
            <person name="Seaver E.C."/>
            <person name="Weisblat D.A."/>
            <person name="Putnam N.H."/>
            <person name="Rokhsar D.S."/>
        </authorList>
    </citation>
    <scope>NUCLEOTIDE SEQUENCE</scope>
</reference>
<protein>
    <recommendedName>
        <fullName evidence="3 9">L-lactate dehydrogenase</fullName>
        <ecNumber evidence="3 9">1.1.1.27</ecNumber>
    </recommendedName>
</protein>
<evidence type="ECO:0000313" key="12">
    <source>
        <dbReference type="EMBL" id="ESN90436.1"/>
    </source>
</evidence>
<dbReference type="PIRSF" id="PIRSF000102">
    <property type="entry name" value="Lac_mal_DH"/>
    <property type="match status" value="1"/>
</dbReference>
<evidence type="ECO:0000313" key="13">
    <source>
        <dbReference type="EnsemblMetazoa" id="HelroP166102"/>
    </source>
</evidence>
<feature type="domain" description="Lactate/malate dehydrogenase N-terminal" evidence="10">
    <location>
        <begin position="34"/>
        <end position="173"/>
    </location>
</feature>
<dbReference type="PANTHER" id="PTHR43128:SF16">
    <property type="entry name" value="L-LACTATE DEHYDROGENASE"/>
    <property type="match status" value="1"/>
</dbReference>
<feature type="binding site" evidence="8">
    <location>
        <begin position="39"/>
        <end position="44"/>
    </location>
    <ligand>
        <name>NAD(+)</name>
        <dbReference type="ChEBI" id="CHEBI:57540"/>
    </ligand>
</feature>
<dbReference type="Proteomes" id="UP000015101">
    <property type="component" value="Unassembled WGS sequence"/>
</dbReference>
<dbReference type="GO" id="GO:0004459">
    <property type="term" value="F:L-lactate dehydrogenase (NAD+) activity"/>
    <property type="evidence" value="ECO:0000318"/>
    <property type="project" value="GO_Central"/>
</dbReference>
<dbReference type="CTD" id="20201367"/>
<dbReference type="InterPro" id="IPR011304">
    <property type="entry name" value="L-lactate_DH"/>
</dbReference>
<dbReference type="NCBIfam" id="TIGR01771">
    <property type="entry name" value="L-LDH-NAD"/>
    <property type="match status" value="1"/>
</dbReference>
<dbReference type="AlphaFoldDB" id="T1EXR7"/>
<dbReference type="EC" id="1.1.1.27" evidence="3 9"/>
<dbReference type="EMBL" id="AMQM01002256">
    <property type="status" value="NOT_ANNOTATED_CDS"/>
    <property type="molecule type" value="Genomic_DNA"/>
</dbReference>
<dbReference type="FunFam" id="3.40.50.720:FF:000018">
    <property type="entry name" value="Malate dehydrogenase"/>
    <property type="match status" value="1"/>
</dbReference>
<evidence type="ECO:0000256" key="2">
    <source>
        <dbReference type="ARBA" id="ARBA00006054"/>
    </source>
</evidence>
<evidence type="ECO:0000259" key="10">
    <source>
        <dbReference type="Pfam" id="PF00056"/>
    </source>
</evidence>
<gene>
    <name evidence="13" type="primary">20201367</name>
    <name evidence="12" type="ORF">HELRODRAFT_166102</name>
</gene>
<evidence type="ECO:0000256" key="4">
    <source>
        <dbReference type="ARBA" id="ARBA00023002"/>
    </source>
</evidence>
<comment type="catalytic activity">
    <reaction evidence="6 9">
        <text>(S)-lactate + NAD(+) = pyruvate + NADH + H(+)</text>
        <dbReference type="Rhea" id="RHEA:23444"/>
        <dbReference type="ChEBI" id="CHEBI:15361"/>
        <dbReference type="ChEBI" id="CHEBI:15378"/>
        <dbReference type="ChEBI" id="CHEBI:16651"/>
        <dbReference type="ChEBI" id="CHEBI:57540"/>
        <dbReference type="ChEBI" id="CHEBI:57945"/>
        <dbReference type="EC" id="1.1.1.27"/>
    </reaction>
</comment>
<proteinExistence type="inferred from homology"/>
<dbReference type="Gene3D" id="3.90.110.10">
    <property type="entry name" value="Lactate dehydrogenase/glycoside hydrolase, family 4, C-terminal"/>
    <property type="match status" value="1"/>
</dbReference>
<dbReference type="GeneID" id="20201367"/>
<dbReference type="RefSeq" id="XP_009031373.1">
    <property type="nucleotide sequence ID" value="XM_009033125.1"/>
</dbReference>
<evidence type="ECO:0000256" key="5">
    <source>
        <dbReference type="ARBA" id="ARBA00023027"/>
    </source>
</evidence>
<dbReference type="EnsemblMetazoa" id="HelroT166102">
    <property type="protein sequence ID" value="HelroP166102"/>
    <property type="gene ID" value="HelroG166102"/>
</dbReference>
<keyword evidence="14" id="KW-1185">Reference proteome</keyword>
<evidence type="ECO:0000256" key="8">
    <source>
        <dbReference type="PIRSR" id="PIRSR000102-3"/>
    </source>
</evidence>
<dbReference type="SUPFAM" id="SSF56327">
    <property type="entry name" value="LDH C-terminal domain-like"/>
    <property type="match status" value="1"/>
</dbReference>
<dbReference type="InterPro" id="IPR001557">
    <property type="entry name" value="L-lactate/malate_DH"/>
</dbReference>
<comment type="pathway">
    <text evidence="1 9">Fermentation; pyruvate fermentation to lactate; (S)-lactate from pyruvate: step 1/1.</text>
</comment>
<sequence length="347" mass="37725">MADCANSESAKRGPTFTKMIYKELVSETKQSAGRVTVVGVGAVGMASAFSLLAMGICNDLCLVDARKEICQGEQLDLMHGLAFYGKRVAISGDSDYGASANSKIVVLTAGARQAQDESRLDLVGKNVTIFKSVVPQVIKYSPSAILIVVTNPCDIMAWVAWKISGLPKHKVIGTGTLLDSSRFRYMISERLGVAPHSVHAYIIGEHGDSSVPVWSSVNVAGTRLKDLTPTIGENPERDPENWDQVHKTVVGVPHEIIKLKGFTNWGIGMMVSRLCEAILRDQRTVYPVSTQPDGWSGIYDEVFISIPCIVGSSGISHIINMNLDPPEQKAIQESARMLRRVIDTIKL</sequence>
<dbReference type="OrthoDB" id="5405561at2759"/>
<dbReference type="InterPro" id="IPR022383">
    <property type="entry name" value="Lactate/malate_DH_C"/>
</dbReference>
<reference evidence="13" key="3">
    <citation type="submission" date="2015-06" db="UniProtKB">
        <authorList>
            <consortium name="EnsemblMetazoa"/>
        </authorList>
    </citation>
    <scope>IDENTIFICATION</scope>
</reference>
<dbReference type="STRING" id="6412.T1EXR7"/>
<dbReference type="PROSITE" id="PS00064">
    <property type="entry name" value="L_LDH"/>
    <property type="match status" value="1"/>
</dbReference>
<reference evidence="14" key="1">
    <citation type="submission" date="2012-12" db="EMBL/GenBank/DDBJ databases">
        <authorList>
            <person name="Hellsten U."/>
            <person name="Grimwood J."/>
            <person name="Chapman J.A."/>
            <person name="Shapiro H."/>
            <person name="Aerts A."/>
            <person name="Otillar R.P."/>
            <person name="Terry A.Y."/>
            <person name="Boore J.L."/>
            <person name="Simakov O."/>
            <person name="Marletaz F."/>
            <person name="Cho S.-J."/>
            <person name="Edsinger-Gonzales E."/>
            <person name="Havlak P."/>
            <person name="Kuo D.-H."/>
            <person name="Larsson T."/>
            <person name="Lv J."/>
            <person name="Arendt D."/>
            <person name="Savage R."/>
            <person name="Osoegawa K."/>
            <person name="de Jong P."/>
            <person name="Lindberg D.R."/>
            <person name="Seaver E.C."/>
            <person name="Weisblat D.A."/>
            <person name="Putnam N.H."/>
            <person name="Grigoriev I.V."/>
            <person name="Rokhsar D.S."/>
        </authorList>
    </citation>
    <scope>NUCLEOTIDE SEQUENCE</scope>
</reference>
<dbReference type="PANTHER" id="PTHR43128">
    <property type="entry name" value="L-2-HYDROXYCARBOXYLATE DEHYDROGENASE (NAD(P)(+))"/>
    <property type="match status" value="1"/>
</dbReference>
<dbReference type="HOGENOM" id="CLU_045401_1_1_1"/>
<dbReference type="InterPro" id="IPR015955">
    <property type="entry name" value="Lactate_DH/Glyco_Ohase_4_C"/>
</dbReference>
<evidence type="ECO:0000256" key="9">
    <source>
        <dbReference type="RuleBase" id="RU000496"/>
    </source>
</evidence>
<dbReference type="InterPro" id="IPR001236">
    <property type="entry name" value="Lactate/malate_DH_N"/>
</dbReference>
<evidence type="ECO:0000256" key="3">
    <source>
        <dbReference type="ARBA" id="ARBA00012967"/>
    </source>
</evidence>
<dbReference type="Gene3D" id="3.40.50.720">
    <property type="entry name" value="NAD(P)-binding Rossmann-like Domain"/>
    <property type="match status" value="1"/>
</dbReference>
<dbReference type="InParanoid" id="T1EXR7"/>
<dbReference type="GO" id="GO:0006089">
    <property type="term" value="P:lactate metabolic process"/>
    <property type="evidence" value="ECO:0000318"/>
    <property type="project" value="GO_Central"/>
</dbReference>
<dbReference type="InterPro" id="IPR018177">
    <property type="entry name" value="L-lactate_DH_AS"/>
</dbReference>
<feature type="binding site" evidence="8">
    <location>
        <position position="64"/>
    </location>
    <ligand>
        <name>NAD(+)</name>
        <dbReference type="ChEBI" id="CHEBI:57540"/>
    </ligand>
</feature>
<feature type="domain" description="Lactate/malate dehydrogenase C-terminal" evidence="11">
    <location>
        <begin position="176"/>
        <end position="345"/>
    </location>
</feature>
<organism evidence="13 14">
    <name type="scientific">Helobdella robusta</name>
    <name type="common">Californian leech</name>
    <dbReference type="NCBI Taxonomy" id="6412"/>
    <lineage>
        <taxon>Eukaryota</taxon>
        <taxon>Metazoa</taxon>
        <taxon>Spiralia</taxon>
        <taxon>Lophotrochozoa</taxon>
        <taxon>Annelida</taxon>
        <taxon>Clitellata</taxon>
        <taxon>Hirudinea</taxon>
        <taxon>Rhynchobdellida</taxon>
        <taxon>Glossiphoniidae</taxon>
        <taxon>Helobdella</taxon>
    </lineage>
</organism>
<dbReference type="CDD" id="cd05293">
    <property type="entry name" value="LDH_1"/>
    <property type="match status" value="1"/>
</dbReference>
<evidence type="ECO:0000259" key="11">
    <source>
        <dbReference type="Pfam" id="PF02866"/>
    </source>
</evidence>
<dbReference type="PRINTS" id="PR00086">
    <property type="entry name" value="LLDHDRGNASE"/>
</dbReference>
<dbReference type="EMBL" id="KB097753">
    <property type="protein sequence ID" value="ESN90436.1"/>
    <property type="molecule type" value="Genomic_DNA"/>
</dbReference>
<feature type="active site" description="Proton acceptor" evidence="7">
    <location>
        <position position="206"/>
    </location>
</feature>
<dbReference type="SUPFAM" id="SSF51735">
    <property type="entry name" value="NAD(P)-binding Rossmann-fold domains"/>
    <property type="match status" value="1"/>
</dbReference>
<evidence type="ECO:0000313" key="14">
    <source>
        <dbReference type="Proteomes" id="UP000015101"/>
    </source>
</evidence>
<dbReference type="HAMAP" id="MF_00488">
    <property type="entry name" value="Lactate_dehydrog"/>
    <property type="match status" value="1"/>
</dbReference>
<keyword evidence="5 8" id="KW-0520">NAD</keyword>
<dbReference type="KEGG" id="hro:HELRODRAFT_166102"/>
<name>T1EXR7_HELRO</name>
<dbReference type="Pfam" id="PF00056">
    <property type="entry name" value="Ldh_1_N"/>
    <property type="match status" value="1"/>
</dbReference>
<dbReference type="InterPro" id="IPR036291">
    <property type="entry name" value="NAD(P)-bd_dom_sf"/>
</dbReference>
<keyword evidence="4 9" id="KW-0560">Oxidoreductase</keyword>
<dbReference type="UniPathway" id="UPA00554">
    <property type="reaction ID" value="UER00611"/>
</dbReference>
<accession>T1EXR7</accession>
<dbReference type="OMA" id="EHWNELH"/>
<dbReference type="Pfam" id="PF02866">
    <property type="entry name" value="Ldh_1_C"/>
    <property type="match status" value="1"/>
</dbReference>
<evidence type="ECO:0000256" key="1">
    <source>
        <dbReference type="ARBA" id="ARBA00004843"/>
    </source>
</evidence>
<evidence type="ECO:0000256" key="7">
    <source>
        <dbReference type="PIRSR" id="PIRSR000102-1"/>
    </source>
</evidence>
<comment type="similarity">
    <text evidence="2">Belongs to the LDH/MDH superfamily. LDH family.</text>
</comment>
<feature type="binding site" evidence="8">
    <location>
        <position position="126"/>
    </location>
    <ligand>
        <name>NAD(+)</name>
        <dbReference type="ChEBI" id="CHEBI:57540"/>
    </ligand>
</feature>